<evidence type="ECO:0000256" key="1">
    <source>
        <dbReference type="ARBA" id="ARBA00023015"/>
    </source>
</evidence>
<dbReference type="PRINTS" id="PR00032">
    <property type="entry name" value="HTHARAC"/>
</dbReference>
<reference evidence="5 6" key="1">
    <citation type="submission" date="2018-09" db="EMBL/GenBank/DDBJ databases">
        <title>Alcanivorax profundi sp. nov., isolated from 1000 m-depth seawater of the Mariana Trench.</title>
        <authorList>
            <person name="Liu J."/>
        </authorList>
    </citation>
    <scope>NUCLEOTIDE SEQUENCE [LARGE SCALE GENOMIC DNA]</scope>
    <source>
        <strain evidence="5 6">MTEO17</strain>
    </source>
</reference>
<dbReference type="Pfam" id="PF12625">
    <property type="entry name" value="Arabinose_bd"/>
    <property type="match status" value="1"/>
</dbReference>
<dbReference type="PANTHER" id="PTHR47894:SF1">
    <property type="entry name" value="HTH-TYPE TRANSCRIPTIONAL REGULATOR VQSM"/>
    <property type="match status" value="1"/>
</dbReference>
<dbReference type="InterPro" id="IPR009057">
    <property type="entry name" value="Homeodomain-like_sf"/>
</dbReference>
<name>A0A418XYN7_9GAMM</name>
<dbReference type="GO" id="GO:0000976">
    <property type="term" value="F:transcription cis-regulatory region binding"/>
    <property type="evidence" value="ECO:0007669"/>
    <property type="project" value="TreeGrafter"/>
</dbReference>
<dbReference type="InterPro" id="IPR020449">
    <property type="entry name" value="Tscrpt_reg_AraC-type_HTH"/>
</dbReference>
<sequence length="359" mass="39725">MDRDAPVPHVPAASFIVNLAHPPKVPMSASSPYIPGHYLLQLMGSGLLPESITQYLEEHLKKTGLDPLQLDSARLTPQSLEALLLAWPEIQPQSLAVAFGDQVTLTSQGNLSLLIMTAPQLRDALTLHTFLPLLSDAVTLQFYETADHGYVQIIPHSGSALLDELLVLYGCAALCKLSRLLTGHTFSARVNLASVYRGSLTMIESATCQNWQANALVSSIAFPLSALELSSHFADAITHRRLVKDCEDRMQRRQNMQPLVTRLRQLISASEPTMDQESAARALNMSRSTLKRQLAAENTSFQTVLTDIRKEKAVRLLLGTTLPLDEIAEQLGYSDQTNFSHAFRQWSGFTPGQYRKHSR</sequence>
<dbReference type="GO" id="GO:0005829">
    <property type="term" value="C:cytosol"/>
    <property type="evidence" value="ECO:0007669"/>
    <property type="project" value="TreeGrafter"/>
</dbReference>
<protein>
    <submittedName>
        <fullName evidence="5">AraC family transcriptional regulator</fullName>
    </submittedName>
</protein>
<dbReference type="PROSITE" id="PS01124">
    <property type="entry name" value="HTH_ARAC_FAMILY_2"/>
    <property type="match status" value="1"/>
</dbReference>
<dbReference type="AlphaFoldDB" id="A0A418XYN7"/>
<keyword evidence="1" id="KW-0805">Transcription regulation</keyword>
<gene>
    <name evidence="5" type="ORF">D4A39_06325</name>
</gene>
<keyword evidence="2" id="KW-0238">DNA-binding</keyword>
<organism evidence="5 6">
    <name type="scientific">Alcanivorax profundi</name>
    <dbReference type="NCBI Taxonomy" id="2338368"/>
    <lineage>
        <taxon>Bacteria</taxon>
        <taxon>Pseudomonadati</taxon>
        <taxon>Pseudomonadota</taxon>
        <taxon>Gammaproteobacteria</taxon>
        <taxon>Oceanospirillales</taxon>
        <taxon>Alcanivoracaceae</taxon>
        <taxon>Alcanivorax</taxon>
    </lineage>
</organism>
<keyword evidence="3" id="KW-0804">Transcription</keyword>
<dbReference type="PANTHER" id="PTHR47894">
    <property type="entry name" value="HTH-TYPE TRANSCRIPTIONAL REGULATOR GADX"/>
    <property type="match status" value="1"/>
</dbReference>
<evidence type="ECO:0000313" key="6">
    <source>
        <dbReference type="Proteomes" id="UP000283734"/>
    </source>
</evidence>
<dbReference type="Gene3D" id="1.10.10.60">
    <property type="entry name" value="Homeodomain-like"/>
    <property type="match status" value="1"/>
</dbReference>
<evidence type="ECO:0000256" key="2">
    <source>
        <dbReference type="ARBA" id="ARBA00023125"/>
    </source>
</evidence>
<evidence type="ECO:0000313" key="5">
    <source>
        <dbReference type="EMBL" id="RJG18097.1"/>
    </source>
</evidence>
<feature type="domain" description="HTH araC/xylS-type" evidence="4">
    <location>
        <begin position="257"/>
        <end position="357"/>
    </location>
</feature>
<accession>A0A418XYN7</accession>
<dbReference type="SUPFAM" id="SSF46689">
    <property type="entry name" value="Homeodomain-like"/>
    <property type="match status" value="1"/>
</dbReference>
<dbReference type="InterPro" id="IPR018060">
    <property type="entry name" value="HTH_AraC"/>
</dbReference>
<dbReference type="SMART" id="SM00342">
    <property type="entry name" value="HTH_ARAC"/>
    <property type="match status" value="1"/>
</dbReference>
<dbReference type="GO" id="GO:0003700">
    <property type="term" value="F:DNA-binding transcription factor activity"/>
    <property type="evidence" value="ECO:0007669"/>
    <property type="project" value="InterPro"/>
</dbReference>
<comment type="caution">
    <text evidence="5">The sequence shown here is derived from an EMBL/GenBank/DDBJ whole genome shotgun (WGS) entry which is preliminary data.</text>
</comment>
<proteinExistence type="predicted"/>
<dbReference type="InterPro" id="IPR032687">
    <property type="entry name" value="AraC-type_N"/>
</dbReference>
<evidence type="ECO:0000256" key="3">
    <source>
        <dbReference type="ARBA" id="ARBA00023163"/>
    </source>
</evidence>
<dbReference type="Proteomes" id="UP000283734">
    <property type="component" value="Unassembled WGS sequence"/>
</dbReference>
<evidence type="ECO:0000259" key="4">
    <source>
        <dbReference type="PROSITE" id="PS01124"/>
    </source>
</evidence>
<dbReference type="EMBL" id="QYYA01000002">
    <property type="protein sequence ID" value="RJG18097.1"/>
    <property type="molecule type" value="Genomic_DNA"/>
</dbReference>
<keyword evidence="6" id="KW-1185">Reference proteome</keyword>
<dbReference type="OrthoDB" id="6079354at2"/>
<dbReference type="Pfam" id="PF12833">
    <property type="entry name" value="HTH_18"/>
    <property type="match status" value="1"/>
</dbReference>